<dbReference type="Gene3D" id="3.30.70.100">
    <property type="match status" value="1"/>
</dbReference>
<evidence type="ECO:0000256" key="5">
    <source>
        <dbReference type="SAM" id="Phobius"/>
    </source>
</evidence>
<name>A0A922DPK8_CARIL</name>
<dbReference type="GO" id="GO:0046872">
    <property type="term" value="F:metal ion binding"/>
    <property type="evidence" value="ECO:0007669"/>
    <property type="project" value="UniProtKB-KW"/>
</dbReference>
<keyword evidence="5" id="KW-0472">Membrane</keyword>
<dbReference type="SUPFAM" id="SSF55008">
    <property type="entry name" value="HMA, heavy metal-associated domain"/>
    <property type="match status" value="1"/>
</dbReference>
<keyword evidence="5" id="KW-0812">Transmembrane</keyword>
<evidence type="ECO:0000256" key="4">
    <source>
        <dbReference type="ARBA" id="ARBA00024045"/>
    </source>
</evidence>
<reference evidence="6" key="1">
    <citation type="submission" date="2021-01" db="EMBL/GenBank/DDBJ databases">
        <authorList>
            <person name="Lovell J.T."/>
            <person name="Bentley N."/>
            <person name="Bhattarai G."/>
            <person name="Jenkins J.W."/>
            <person name="Sreedasyam A."/>
            <person name="Alarcon Y."/>
            <person name="Bock C."/>
            <person name="Boston L."/>
            <person name="Carlson J."/>
            <person name="Cervantes K."/>
            <person name="Clermont K."/>
            <person name="Krom N."/>
            <person name="Kubenka K."/>
            <person name="Mamidi S."/>
            <person name="Mattison C."/>
            <person name="Monteros M."/>
            <person name="Pisani C."/>
            <person name="Plott C."/>
            <person name="Rajasekar S."/>
            <person name="Rhein H.S."/>
            <person name="Rohla C."/>
            <person name="Song M."/>
            <person name="Hilaire R.S."/>
            <person name="Shu S."/>
            <person name="Wells L."/>
            <person name="Wang X."/>
            <person name="Webber J."/>
            <person name="Heerema R.J."/>
            <person name="Klein P."/>
            <person name="Conner P."/>
            <person name="Grauke L."/>
            <person name="Grimwood J."/>
            <person name="Schmutz J."/>
            <person name="Randall J.J."/>
        </authorList>
    </citation>
    <scope>NUCLEOTIDE SEQUENCE</scope>
    <source>
        <tissue evidence="6">Leaf</tissue>
    </source>
</reference>
<evidence type="ECO:0000256" key="3">
    <source>
        <dbReference type="ARBA" id="ARBA00023289"/>
    </source>
</evidence>
<keyword evidence="3" id="KW-0449">Lipoprotein</keyword>
<sequence>MRSESSDVRSQRRRKAFSRAVYFSVALLCSCCLCAVGMVRCAVMAWSASDGKARDRLLERVQRKSHRQVDLISLIPKPKAKEEKKPKEKEPPKPEEKKEEVFSFIFSEETKSLVDSQNFHLFSYLLIHLRPLGSLCNCLIQPQIVTVVLKVHMHCDACAQEIKKCILKMNGMIRLFFIFTTNAILAFTC</sequence>
<keyword evidence="1" id="KW-0488">Methylation</keyword>
<feature type="transmembrane region" description="Helical" evidence="5">
    <location>
        <begin position="21"/>
        <end position="46"/>
    </location>
</feature>
<keyword evidence="3" id="KW-0636">Prenylation</keyword>
<evidence type="ECO:0008006" key="8">
    <source>
        <dbReference type="Google" id="ProtNLM"/>
    </source>
</evidence>
<proteinExistence type="inferred from homology"/>
<dbReference type="EMBL" id="CM031835">
    <property type="protein sequence ID" value="KAG6687843.1"/>
    <property type="molecule type" value="Genomic_DNA"/>
</dbReference>
<protein>
    <recommendedName>
        <fullName evidence="8">HMA domain-containing protein</fullName>
    </recommendedName>
</protein>
<dbReference type="PROSITE" id="PS51257">
    <property type="entry name" value="PROKAR_LIPOPROTEIN"/>
    <property type="match status" value="1"/>
</dbReference>
<dbReference type="Proteomes" id="UP000811246">
    <property type="component" value="Chromosome 11"/>
</dbReference>
<gene>
    <name evidence="6" type="ORF">I3842_11G094400</name>
</gene>
<evidence type="ECO:0000313" key="7">
    <source>
        <dbReference type="Proteomes" id="UP000811246"/>
    </source>
</evidence>
<dbReference type="InterPro" id="IPR006121">
    <property type="entry name" value="HMA_dom"/>
</dbReference>
<evidence type="ECO:0000313" key="6">
    <source>
        <dbReference type="EMBL" id="KAG6687843.1"/>
    </source>
</evidence>
<dbReference type="InterPro" id="IPR036163">
    <property type="entry name" value="HMA_dom_sf"/>
</dbReference>
<dbReference type="PANTHER" id="PTHR46195:SF2">
    <property type="entry name" value="HEAVY METAL-ASSOCIATED ISOPRENYLATED PLANT PROTEIN 7"/>
    <property type="match status" value="1"/>
</dbReference>
<dbReference type="CDD" id="cd00371">
    <property type="entry name" value="HMA"/>
    <property type="match status" value="1"/>
</dbReference>
<evidence type="ECO:0000256" key="2">
    <source>
        <dbReference type="ARBA" id="ARBA00022723"/>
    </source>
</evidence>
<dbReference type="PANTHER" id="PTHR46195">
    <property type="entry name" value="HEAVY METAL-ASSOCIATED ISOPRENYLATED PLANT PROTEIN 7"/>
    <property type="match status" value="1"/>
</dbReference>
<keyword evidence="5" id="KW-1133">Transmembrane helix</keyword>
<keyword evidence="2" id="KW-0479">Metal-binding</keyword>
<dbReference type="InterPro" id="IPR044577">
    <property type="entry name" value="HIPP4/7/8/17/18/19"/>
</dbReference>
<comment type="caution">
    <text evidence="6">The sequence shown here is derived from an EMBL/GenBank/DDBJ whole genome shotgun (WGS) entry which is preliminary data.</text>
</comment>
<organism evidence="6 7">
    <name type="scientific">Carya illinoinensis</name>
    <name type="common">Pecan</name>
    <dbReference type="NCBI Taxonomy" id="32201"/>
    <lineage>
        <taxon>Eukaryota</taxon>
        <taxon>Viridiplantae</taxon>
        <taxon>Streptophyta</taxon>
        <taxon>Embryophyta</taxon>
        <taxon>Tracheophyta</taxon>
        <taxon>Spermatophyta</taxon>
        <taxon>Magnoliopsida</taxon>
        <taxon>eudicotyledons</taxon>
        <taxon>Gunneridae</taxon>
        <taxon>Pentapetalae</taxon>
        <taxon>rosids</taxon>
        <taxon>fabids</taxon>
        <taxon>Fagales</taxon>
        <taxon>Juglandaceae</taxon>
        <taxon>Carya</taxon>
    </lineage>
</organism>
<dbReference type="AlphaFoldDB" id="A0A922DPK8"/>
<comment type="similarity">
    <text evidence="4">Belongs to the HIPP family.</text>
</comment>
<evidence type="ECO:0000256" key="1">
    <source>
        <dbReference type="ARBA" id="ARBA00022481"/>
    </source>
</evidence>
<accession>A0A922DPK8</accession>